<keyword evidence="1" id="KW-0812">Transmembrane</keyword>
<dbReference type="Proteomes" id="UP000035050">
    <property type="component" value="Plasmid pPO70-1"/>
</dbReference>
<evidence type="ECO:0000313" key="3">
    <source>
        <dbReference type="Proteomes" id="UP000035050"/>
    </source>
</evidence>
<keyword evidence="3" id="KW-1185">Reference proteome</keyword>
<organism evidence="2 3">
    <name type="scientific">Pandoraea oxalativorans</name>
    <dbReference type="NCBI Taxonomy" id="573737"/>
    <lineage>
        <taxon>Bacteria</taxon>
        <taxon>Pseudomonadati</taxon>
        <taxon>Pseudomonadota</taxon>
        <taxon>Betaproteobacteria</taxon>
        <taxon>Burkholderiales</taxon>
        <taxon>Burkholderiaceae</taxon>
        <taxon>Pandoraea</taxon>
    </lineage>
</organism>
<keyword evidence="1" id="KW-0472">Membrane</keyword>
<dbReference type="EMBL" id="CP011518">
    <property type="protein sequence ID" value="AKK24885.1"/>
    <property type="molecule type" value="Genomic_DNA"/>
</dbReference>
<keyword evidence="1" id="KW-1133">Transmembrane helix</keyword>
<gene>
    <name evidence="2" type="ORF">MB84_29410</name>
</gene>
<proteinExistence type="predicted"/>
<sequence length="72" mass="8145">MIHWRRHEEDHASLHDNRDLDAFLRVMTPDVVATPPRGLPRGRRRVSIGRMLGIMAVAACVTVSILFVQGEL</sequence>
<dbReference type="InterPro" id="IPR032710">
    <property type="entry name" value="NTF2-like_dom_sf"/>
</dbReference>
<feature type="transmembrane region" description="Helical" evidence="1">
    <location>
        <begin position="51"/>
        <end position="70"/>
    </location>
</feature>
<protein>
    <submittedName>
        <fullName evidence="2">Uncharacterized protein</fullName>
    </submittedName>
</protein>
<keyword evidence="2" id="KW-0614">Plasmid</keyword>
<geneLocation type="plasmid" evidence="2 3">
    <name>pPO70-1</name>
</geneLocation>
<dbReference type="AlphaFoldDB" id="A0A0G3IIF1"/>
<accession>A0A0G3IIF1</accession>
<dbReference type="SUPFAM" id="SSF54427">
    <property type="entry name" value="NTF2-like"/>
    <property type="match status" value="1"/>
</dbReference>
<evidence type="ECO:0000256" key="1">
    <source>
        <dbReference type="SAM" id="Phobius"/>
    </source>
</evidence>
<dbReference type="PATRIC" id="fig|573737.6.peg.5883"/>
<reference evidence="2" key="1">
    <citation type="submission" date="2016-06" db="EMBL/GenBank/DDBJ databases">
        <title>Pandoraea oxalativorans DSM 23570 Genome Sequencing.</title>
        <authorList>
            <person name="Ee R."/>
            <person name="Lim Y.-L."/>
            <person name="Yong D."/>
            <person name="Yin W.-F."/>
            <person name="Chan K.-G."/>
        </authorList>
    </citation>
    <scope>NUCLEOTIDE SEQUENCE</scope>
    <source>
        <strain evidence="2">DSM 23570</strain>
        <plasmid evidence="2">pPO70-1</plasmid>
    </source>
</reference>
<name>A0A0G3IIF1_9BURK</name>
<evidence type="ECO:0000313" key="2">
    <source>
        <dbReference type="EMBL" id="AKK24885.1"/>
    </source>
</evidence>
<dbReference type="RefSeq" id="WP_052654560.1">
    <property type="nucleotide sequence ID" value="NZ_CP011518.2"/>
</dbReference>
<dbReference type="KEGG" id="pox:MB84_29410"/>